<organism evidence="2 3">
    <name type="scientific">Bacillus timonensis</name>
    <dbReference type="NCBI Taxonomy" id="1033734"/>
    <lineage>
        <taxon>Bacteria</taxon>
        <taxon>Bacillati</taxon>
        <taxon>Bacillota</taxon>
        <taxon>Bacilli</taxon>
        <taxon>Bacillales</taxon>
        <taxon>Bacillaceae</taxon>
        <taxon>Bacillus</taxon>
    </lineage>
</organism>
<evidence type="ECO:0000256" key="1">
    <source>
        <dbReference type="SAM" id="Phobius"/>
    </source>
</evidence>
<name>A0A4S3PLT9_9BACI</name>
<dbReference type="STRING" id="1033734.GCA_000285535_04614"/>
<reference evidence="2 3" key="1">
    <citation type="journal article" date="2019" name="Indoor Air">
        <title>Impacts of indoor surface finishes on bacterial viability.</title>
        <authorList>
            <person name="Hu J."/>
            <person name="Maamar S.B."/>
            <person name="Glawe A.J."/>
            <person name="Gottel N."/>
            <person name="Gilbert J.A."/>
            <person name="Hartmann E.M."/>
        </authorList>
    </citation>
    <scope>NUCLEOTIDE SEQUENCE [LARGE SCALE GENOMIC DNA]</scope>
    <source>
        <strain evidence="2 3">AF060A6</strain>
    </source>
</reference>
<dbReference type="InterPro" id="IPR025426">
    <property type="entry name" value="DUF4305"/>
</dbReference>
<keyword evidence="1" id="KW-0472">Membrane</keyword>
<comment type="caution">
    <text evidence="2">The sequence shown here is derived from an EMBL/GenBank/DDBJ whole genome shotgun (WGS) entry which is preliminary data.</text>
</comment>
<keyword evidence="3" id="KW-1185">Reference proteome</keyword>
<dbReference type="EMBL" id="SLUB01000070">
    <property type="protein sequence ID" value="THE09622.1"/>
    <property type="molecule type" value="Genomic_DNA"/>
</dbReference>
<sequence length="69" mass="7830">MRRTSPFAMGIIYALMGILFTYIAINSATETVWNFSTILLAVVATFDFGVAIRMLTLHFKIKKVTKEKK</sequence>
<protein>
    <submittedName>
        <fullName evidence="2">DUF4305 domain-containing protein</fullName>
    </submittedName>
</protein>
<dbReference type="AlphaFoldDB" id="A0A4S3PLT9"/>
<keyword evidence="1" id="KW-1133">Transmembrane helix</keyword>
<dbReference type="Pfam" id="PF14146">
    <property type="entry name" value="DUF4305"/>
    <property type="match status" value="1"/>
</dbReference>
<dbReference type="OrthoDB" id="2355666at2"/>
<evidence type="ECO:0000313" key="3">
    <source>
        <dbReference type="Proteomes" id="UP000306477"/>
    </source>
</evidence>
<dbReference type="Proteomes" id="UP000306477">
    <property type="component" value="Unassembled WGS sequence"/>
</dbReference>
<feature type="transmembrane region" description="Helical" evidence="1">
    <location>
        <begin position="7"/>
        <end position="25"/>
    </location>
</feature>
<proteinExistence type="predicted"/>
<accession>A0A4S3PLT9</accession>
<keyword evidence="1" id="KW-0812">Transmembrane</keyword>
<gene>
    <name evidence="2" type="ORF">E1I69_21675</name>
</gene>
<feature type="transmembrane region" description="Helical" evidence="1">
    <location>
        <begin position="37"/>
        <end position="59"/>
    </location>
</feature>
<evidence type="ECO:0000313" key="2">
    <source>
        <dbReference type="EMBL" id="THE09622.1"/>
    </source>
</evidence>
<dbReference type="RefSeq" id="WP_136381623.1">
    <property type="nucleotide sequence ID" value="NZ_SLUB01000070.1"/>
</dbReference>